<keyword evidence="4" id="KW-0479">Metal-binding</keyword>
<gene>
    <name evidence="4" type="primary">cysH</name>
    <name evidence="6" type="ORF">F4Y60_00860</name>
</gene>
<dbReference type="GO" id="GO:0019379">
    <property type="term" value="P:sulfate assimilation, phosphoadenylyl sulfate reduction by phosphoadenylyl-sulfate reductase (thioredoxin)"/>
    <property type="evidence" value="ECO:0007669"/>
    <property type="project" value="UniProtKB-UniRule"/>
</dbReference>
<dbReference type="PANTHER" id="PTHR46509:SF1">
    <property type="entry name" value="PHOSPHOADENOSINE PHOSPHOSULFATE REDUCTASE"/>
    <property type="match status" value="1"/>
</dbReference>
<feature type="binding site" evidence="4">
    <location>
        <position position="123"/>
    </location>
    <ligand>
        <name>[4Fe-4S] cluster</name>
        <dbReference type="ChEBI" id="CHEBI:49883"/>
    </ligand>
</feature>
<dbReference type="GO" id="GO:0070814">
    <property type="term" value="P:hydrogen sulfide biosynthetic process"/>
    <property type="evidence" value="ECO:0007669"/>
    <property type="project" value="UniProtKB-UniRule"/>
</dbReference>
<dbReference type="NCBIfam" id="TIGR00434">
    <property type="entry name" value="cysH"/>
    <property type="match status" value="1"/>
</dbReference>
<evidence type="ECO:0000259" key="5">
    <source>
        <dbReference type="Pfam" id="PF01507"/>
    </source>
</evidence>
<comment type="cofactor">
    <cofactor evidence="4">
        <name>[4Fe-4S] cluster</name>
        <dbReference type="ChEBI" id="CHEBI:49883"/>
    </cofactor>
    <text evidence="4">Binds 1 [4Fe-4S] cluster per subunit.</text>
</comment>
<comment type="similarity">
    <text evidence="1 4">Belongs to the PAPS reductase family. CysH subfamily.</text>
</comment>
<accession>A0A6B0XVT0</accession>
<dbReference type="PANTHER" id="PTHR46509">
    <property type="entry name" value="PHOSPHOADENOSINE PHOSPHOSULFATE REDUCTASE"/>
    <property type="match status" value="1"/>
</dbReference>
<evidence type="ECO:0000256" key="1">
    <source>
        <dbReference type="ARBA" id="ARBA00009732"/>
    </source>
</evidence>
<dbReference type="GO" id="GO:0005737">
    <property type="term" value="C:cytoplasm"/>
    <property type="evidence" value="ECO:0007669"/>
    <property type="project" value="UniProtKB-SubCell"/>
</dbReference>
<feature type="binding site" evidence="4">
    <location>
        <position position="205"/>
    </location>
    <ligand>
        <name>[4Fe-4S] cluster</name>
        <dbReference type="ChEBI" id="CHEBI:49883"/>
    </ligand>
</feature>
<evidence type="ECO:0000256" key="4">
    <source>
        <dbReference type="HAMAP-Rule" id="MF_00063"/>
    </source>
</evidence>
<dbReference type="HAMAP" id="MF_00063">
    <property type="entry name" value="CysH"/>
    <property type="match status" value="1"/>
</dbReference>
<dbReference type="NCBIfam" id="NF002537">
    <property type="entry name" value="PRK02090.1"/>
    <property type="match status" value="1"/>
</dbReference>
<feature type="binding site" evidence="4">
    <location>
        <position position="124"/>
    </location>
    <ligand>
        <name>[4Fe-4S] cluster</name>
        <dbReference type="ChEBI" id="CHEBI:49883"/>
    </ligand>
</feature>
<dbReference type="InterPro" id="IPR014729">
    <property type="entry name" value="Rossmann-like_a/b/a_fold"/>
</dbReference>
<proteinExistence type="inferred from homology"/>
<dbReference type="GO" id="GO:0004604">
    <property type="term" value="F:phosphoadenylyl-sulfate reductase (thioredoxin) activity"/>
    <property type="evidence" value="ECO:0007669"/>
    <property type="project" value="UniProtKB-UniRule"/>
</dbReference>
<sequence>MPLEAPLDPPAKRATELNRRFAHHAAAEVLAHALHDPEMGNAALVSSFGGEAIVLLHMLSVVDRTTPVLFVDTEMLFPETLEYQREVARHLRLTDIRVIRPDREPVFRNDPESNLHRRNPDTCCHLRKTEPLQGALAGFDTWMTGRKRYHGGRRAALDFFEADNGTRIKVNPLAHWSTSDVQDYIANNRLPRHPLVAKGFPSIGCLPCTTRVAPGEDLRAGRWRGRGKDECGIHFVEGRMDRKTPGRGLA</sequence>
<dbReference type="InterPro" id="IPR004511">
    <property type="entry name" value="PAPS/APS_Rdtase"/>
</dbReference>
<dbReference type="GO" id="GO:0043866">
    <property type="term" value="F:adenylyl-sulfate reductase (thioredoxin) activity"/>
    <property type="evidence" value="ECO:0007669"/>
    <property type="project" value="UniProtKB-EC"/>
</dbReference>
<dbReference type="Pfam" id="PF01507">
    <property type="entry name" value="PAPS_reduct"/>
    <property type="match status" value="1"/>
</dbReference>
<dbReference type="GO" id="GO:0046872">
    <property type="term" value="F:metal ion binding"/>
    <property type="evidence" value="ECO:0007669"/>
    <property type="project" value="UniProtKB-KW"/>
</dbReference>
<comment type="subcellular location">
    <subcellularLocation>
        <location evidence="4">Cytoplasm</location>
    </subcellularLocation>
</comment>
<dbReference type="PIRSF" id="PIRSF000857">
    <property type="entry name" value="PAPS_reductase"/>
    <property type="match status" value="1"/>
</dbReference>
<comment type="pathway">
    <text evidence="3 4">Sulfur metabolism; hydrogen sulfide biosynthesis; sulfite from sulfate.</text>
</comment>
<dbReference type="InterPro" id="IPR002500">
    <property type="entry name" value="PAPS_reduct_dom"/>
</dbReference>
<dbReference type="GO" id="GO:0051539">
    <property type="term" value="F:4 iron, 4 sulfur cluster binding"/>
    <property type="evidence" value="ECO:0007669"/>
    <property type="project" value="UniProtKB-UniRule"/>
</dbReference>
<evidence type="ECO:0000256" key="3">
    <source>
        <dbReference type="ARBA" id="ARBA00024327"/>
    </source>
</evidence>
<dbReference type="AlphaFoldDB" id="A0A6B0XVT0"/>
<keyword evidence="4" id="KW-0411">Iron-sulfur</keyword>
<organism evidence="6">
    <name type="scientific">Boseongicola sp. SB0664_bin_43</name>
    <dbReference type="NCBI Taxonomy" id="2604844"/>
    <lineage>
        <taxon>Bacteria</taxon>
        <taxon>Pseudomonadati</taxon>
        <taxon>Pseudomonadota</taxon>
        <taxon>Alphaproteobacteria</taxon>
        <taxon>Rhodobacterales</taxon>
        <taxon>Paracoccaceae</taxon>
        <taxon>Boseongicola</taxon>
    </lineage>
</organism>
<comment type="catalytic activity">
    <reaction evidence="4">
        <text>[thioredoxin]-disulfide + sulfite + AMP + 2 H(+) = adenosine 5'-phosphosulfate + [thioredoxin]-dithiol</text>
        <dbReference type="Rhea" id="RHEA:21976"/>
        <dbReference type="Rhea" id="RHEA-COMP:10698"/>
        <dbReference type="Rhea" id="RHEA-COMP:10700"/>
        <dbReference type="ChEBI" id="CHEBI:15378"/>
        <dbReference type="ChEBI" id="CHEBI:17359"/>
        <dbReference type="ChEBI" id="CHEBI:29950"/>
        <dbReference type="ChEBI" id="CHEBI:50058"/>
        <dbReference type="ChEBI" id="CHEBI:58243"/>
        <dbReference type="ChEBI" id="CHEBI:456215"/>
        <dbReference type="EC" id="1.8.4.10"/>
    </reaction>
</comment>
<comment type="function">
    <text evidence="4">Catalyzes the formation of sulfite from adenosine 5'-phosphosulfate (APS) using thioredoxin as an electron donor.</text>
</comment>
<evidence type="ECO:0000313" key="6">
    <source>
        <dbReference type="EMBL" id="MXY32648.1"/>
    </source>
</evidence>
<feature type="active site" description="Nucleophile; cysteine thiosulfonate intermediate" evidence="4">
    <location>
        <position position="231"/>
    </location>
</feature>
<keyword evidence="4" id="KW-0408">Iron</keyword>
<feature type="domain" description="Phosphoadenosine phosphosulphate reductase" evidence="5">
    <location>
        <begin position="42"/>
        <end position="210"/>
    </location>
</feature>
<reference evidence="6" key="1">
    <citation type="submission" date="2019-09" db="EMBL/GenBank/DDBJ databases">
        <title>Characterisation of the sponge microbiome using genome-centric metagenomics.</title>
        <authorList>
            <person name="Engelberts J.P."/>
            <person name="Robbins S.J."/>
            <person name="De Goeij J.M."/>
            <person name="Aranda M."/>
            <person name="Bell S.C."/>
            <person name="Webster N.S."/>
        </authorList>
    </citation>
    <scope>NUCLEOTIDE SEQUENCE</scope>
    <source>
        <strain evidence="6">SB0664_bin_43</strain>
    </source>
</reference>
<comment type="caution">
    <text evidence="6">The sequence shown here is derived from an EMBL/GenBank/DDBJ whole genome shotgun (WGS) entry which is preliminary data.</text>
</comment>
<dbReference type="Gene3D" id="3.40.50.620">
    <property type="entry name" value="HUPs"/>
    <property type="match status" value="1"/>
</dbReference>
<dbReference type="EC" id="1.8.4.10" evidence="4"/>
<protein>
    <recommendedName>
        <fullName evidence="4">Adenosine 5'-phosphosulfate reductase</fullName>
        <shortName evidence="4">APS reductase</shortName>
        <ecNumber evidence="4">1.8.4.10</ecNumber>
    </recommendedName>
    <alternativeName>
        <fullName evidence="4">5'-adenylylsulfate reductase</fullName>
    </alternativeName>
    <alternativeName>
        <fullName evidence="4">Thioredoxin-dependent 5'-adenylylsulfate reductase</fullName>
    </alternativeName>
</protein>
<evidence type="ECO:0000256" key="2">
    <source>
        <dbReference type="ARBA" id="ARBA00023002"/>
    </source>
</evidence>
<keyword evidence="4" id="KW-0963">Cytoplasm</keyword>
<dbReference type="EMBL" id="VXRY01000035">
    <property type="protein sequence ID" value="MXY32648.1"/>
    <property type="molecule type" value="Genomic_DNA"/>
</dbReference>
<keyword evidence="2 4" id="KW-0560">Oxidoreductase</keyword>
<dbReference type="SUPFAM" id="SSF52402">
    <property type="entry name" value="Adenine nucleotide alpha hydrolases-like"/>
    <property type="match status" value="1"/>
</dbReference>
<feature type="binding site" evidence="4">
    <location>
        <position position="208"/>
    </location>
    <ligand>
        <name>[4Fe-4S] cluster</name>
        <dbReference type="ChEBI" id="CHEBI:49883"/>
    </ligand>
</feature>
<name>A0A6B0XVT0_9RHOB</name>